<comment type="pathway">
    <text evidence="2">Siderophore biosynthesis; enterobactin biosynthesis.</text>
</comment>
<feature type="binding site" evidence="12">
    <location>
        <position position="207"/>
    </location>
    <ligand>
        <name>CoA</name>
        <dbReference type="ChEBI" id="CHEBI:57287"/>
    </ligand>
</feature>
<comment type="similarity">
    <text evidence="3">Belongs to the P-Pant transferase superfamily. EntD family.</text>
</comment>
<dbReference type="SUPFAM" id="SSF56214">
    <property type="entry name" value="4'-phosphopantetheinyl transferase"/>
    <property type="match status" value="1"/>
</dbReference>
<evidence type="ECO:0000256" key="3">
    <source>
        <dbReference type="ARBA" id="ARBA00008342"/>
    </source>
</evidence>
<keyword evidence="18" id="KW-1185">Reference proteome</keyword>
<feature type="compositionally biased region" description="Basic and acidic residues" evidence="14">
    <location>
        <begin position="81"/>
        <end position="100"/>
    </location>
</feature>
<comment type="cofactor">
    <cofactor evidence="13">
        <name>Mg(2+)</name>
        <dbReference type="ChEBI" id="CHEBI:18420"/>
    </cofactor>
</comment>
<keyword evidence="13" id="KW-0479">Metal-binding</keyword>
<evidence type="ECO:0000259" key="16">
    <source>
        <dbReference type="Pfam" id="PF17837"/>
    </source>
</evidence>
<evidence type="ECO:0000256" key="6">
    <source>
        <dbReference type="ARBA" id="ARBA00022679"/>
    </source>
</evidence>
<dbReference type="InterPro" id="IPR003542">
    <property type="entry name" value="Enbac_synth_compD-like"/>
</dbReference>
<keyword evidence="6 17" id="KW-0808">Transferase</keyword>
<feature type="domain" description="4'-phosphopantetheinyl transferase N-terminal" evidence="16">
    <location>
        <begin position="194"/>
        <end position="258"/>
    </location>
</feature>
<evidence type="ECO:0000256" key="12">
    <source>
        <dbReference type="PIRSR" id="PIRSR603542-1"/>
    </source>
</evidence>
<feature type="binding site" evidence="13">
    <location>
        <position position="271"/>
    </location>
    <ligand>
        <name>Mg(2+)</name>
        <dbReference type="ChEBI" id="CHEBI:18420"/>
    </ligand>
</feature>
<evidence type="ECO:0000256" key="10">
    <source>
        <dbReference type="ARBA" id="ARBA00049176"/>
    </source>
</evidence>
<dbReference type="KEGG" id="xoo:XOO3083"/>
<dbReference type="InterPro" id="IPR037143">
    <property type="entry name" value="4-PPantetheinyl_Trfase_dom_sf"/>
</dbReference>
<feature type="region of interest" description="Disordered" evidence="14">
    <location>
        <begin position="81"/>
        <end position="105"/>
    </location>
</feature>
<comment type="catalytic activity">
    <reaction evidence="10">
        <text>apo-[aryl-carrier protein] + CoA = holo-[aryl-carrier protein] + adenosine 3',5'-bisphosphate + H(+)</text>
        <dbReference type="Rhea" id="RHEA:48404"/>
        <dbReference type="Rhea" id="RHEA-COMP:15903"/>
        <dbReference type="Rhea" id="RHEA-COMP:17557"/>
        <dbReference type="ChEBI" id="CHEBI:15378"/>
        <dbReference type="ChEBI" id="CHEBI:29999"/>
        <dbReference type="ChEBI" id="CHEBI:57287"/>
        <dbReference type="ChEBI" id="CHEBI:58343"/>
        <dbReference type="ChEBI" id="CHEBI:64479"/>
    </reaction>
</comment>
<evidence type="ECO:0000313" key="17">
    <source>
        <dbReference type="EMBL" id="AAW76337.1"/>
    </source>
</evidence>
<dbReference type="Pfam" id="PF01648">
    <property type="entry name" value="ACPS"/>
    <property type="match status" value="1"/>
</dbReference>
<dbReference type="Pfam" id="PF17837">
    <property type="entry name" value="4PPT_N"/>
    <property type="match status" value="1"/>
</dbReference>
<dbReference type="InterPro" id="IPR008278">
    <property type="entry name" value="4-PPantetheinyl_Trfase_dom"/>
</dbReference>
<evidence type="ECO:0000256" key="9">
    <source>
        <dbReference type="ARBA" id="ARBA00031996"/>
    </source>
</evidence>
<dbReference type="InterPro" id="IPR041354">
    <property type="entry name" value="4PPT_N"/>
</dbReference>
<proteinExistence type="inferred from homology"/>
<evidence type="ECO:0000259" key="15">
    <source>
        <dbReference type="Pfam" id="PF01648"/>
    </source>
</evidence>
<dbReference type="PRINTS" id="PR01399">
    <property type="entry name" value="ENTSNTHTASED"/>
</dbReference>
<evidence type="ECO:0000256" key="11">
    <source>
        <dbReference type="ARBA" id="ARBA00049191"/>
    </source>
</evidence>
<feature type="binding site" evidence="12">
    <location>
        <position position="199"/>
    </location>
    <ligand>
        <name>CoA</name>
        <dbReference type="ChEBI" id="CHEBI:57287"/>
    </ligand>
</feature>
<dbReference type="GO" id="GO:0005886">
    <property type="term" value="C:plasma membrane"/>
    <property type="evidence" value="ECO:0007669"/>
    <property type="project" value="TreeGrafter"/>
</dbReference>
<feature type="binding site" evidence="12">
    <location>
        <position position="269"/>
    </location>
    <ligand>
        <name>CoA</name>
        <dbReference type="ChEBI" id="CHEBI:57287"/>
    </ligand>
</feature>
<feature type="binding site" evidence="12">
    <location>
        <position position="322"/>
    </location>
    <ligand>
        <name>CoA</name>
        <dbReference type="ChEBI" id="CHEBI:57287"/>
    </ligand>
</feature>
<keyword evidence="13" id="KW-0460">Magnesium</keyword>
<dbReference type="PANTHER" id="PTHR38096:SF1">
    <property type="entry name" value="ENTEROBACTIN SYNTHASE COMPONENT D"/>
    <property type="match status" value="1"/>
</dbReference>
<name>Q5GY84_XANOR</name>
<accession>Q5GY84</accession>
<dbReference type="Proteomes" id="UP000006735">
    <property type="component" value="Chromosome"/>
</dbReference>
<feature type="binding site" evidence="13">
    <location>
        <position position="269"/>
    </location>
    <ligand>
        <name>Mg(2+)</name>
        <dbReference type="ChEBI" id="CHEBI:18420"/>
    </ligand>
</feature>
<feature type="domain" description="4'-phosphopantetheinyl transferase" evidence="15">
    <location>
        <begin position="265"/>
        <end position="342"/>
    </location>
</feature>
<comment type="subunit">
    <text evidence="4">EntB, EntD, EntE, and EntF form a multienzyme complex called enterobactin synthase.</text>
</comment>
<dbReference type="HOGENOM" id="CLU_717553_0_0_6"/>
<dbReference type="EMBL" id="AE013598">
    <property type="protein sequence ID" value="AAW76337.1"/>
    <property type="molecule type" value="Genomic_DNA"/>
</dbReference>
<dbReference type="GO" id="GO:0009239">
    <property type="term" value="P:enterobactin biosynthetic process"/>
    <property type="evidence" value="ECO:0007669"/>
    <property type="project" value="UniProtKB-UniPathway"/>
</dbReference>
<evidence type="ECO:0000256" key="1">
    <source>
        <dbReference type="ARBA" id="ARBA00003937"/>
    </source>
</evidence>
<dbReference type="GO" id="GO:0009366">
    <property type="term" value="C:enterobactin synthetase complex"/>
    <property type="evidence" value="ECO:0007669"/>
    <property type="project" value="InterPro"/>
</dbReference>
<reference evidence="17 18" key="1">
    <citation type="journal article" date="2005" name="Nucleic Acids Res.">
        <title>The genome sequence of Xanthomonas oryzae pathovar oryzae KACC10331, the bacterial blight pathogen of rice.</title>
        <authorList>
            <person name="Lee B.M."/>
            <person name="Park Y.J."/>
            <person name="Park D.S."/>
            <person name="Kang H.W."/>
            <person name="Kim J.G."/>
            <person name="Song E.S."/>
            <person name="Park I.C."/>
            <person name="Yoon U.H."/>
            <person name="Hahn J.H."/>
            <person name="Koo B.S."/>
            <person name="Lee G.B."/>
            <person name="Kim H."/>
            <person name="Park H.S."/>
            <person name="Yoon K.O."/>
            <person name="Kim J.H."/>
            <person name="Jung C.H."/>
            <person name="Koh N.H."/>
            <person name="Seo J.S."/>
            <person name="Go S.J."/>
        </authorList>
    </citation>
    <scope>NUCLEOTIDE SEQUENCE [LARGE SCALE GENOMIC DNA]</scope>
    <source>
        <strain evidence="18">KACC10331 / KXO85</strain>
    </source>
</reference>
<dbReference type="PANTHER" id="PTHR38096">
    <property type="entry name" value="ENTEROBACTIN SYNTHASE COMPONENT D"/>
    <property type="match status" value="1"/>
</dbReference>
<keyword evidence="7" id="KW-0259">Enterobactin biosynthesis</keyword>
<dbReference type="AlphaFoldDB" id="Q5GY84"/>
<evidence type="ECO:0000256" key="13">
    <source>
        <dbReference type="PIRSR" id="PIRSR603542-2"/>
    </source>
</evidence>
<evidence type="ECO:0000256" key="2">
    <source>
        <dbReference type="ARBA" id="ARBA00004993"/>
    </source>
</evidence>
<evidence type="ECO:0000256" key="7">
    <source>
        <dbReference type="ARBA" id="ARBA00023191"/>
    </source>
</evidence>
<dbReference type="GO" id="GO:0000287">
    <property type="term" value="F:magnesium ion binding"/>
    <property type="evidence" value="ECO:0007669"/>
    <property type="project" value="InterPro"/>
</dbReference>
<evidence type="ECO:0000256" key="4">
    <source>
        <dbReference type="ARBA" id="ARBA00011503"/>
    </source>
</evidence>
<feature type="binding site" evidence="12">
    <location>
        <position position="318"/>
    </location>
    <ligand>
        <name>CoA</name>
        <dbReference type="ChEBI" id="CHEBI:57287"/>
    </ligand>
</feature>
<evidence type="ECO:0000256" key="14">
    <source>
        <dbReference type="SAM" id="MobiDB-lite"/>
    </source>
</evidence>
<evidence type="ECO:0000313" key="18">
    <source>
        <dbReference type="Proteomes" id="UP000006735"/>
    </source>
</evidence>
<dbReference type="STRING" id="291331.XOO3083"/>
<sequence length="385" mass="41582">MRVAGHAYPWVWYAAGGGALCGGSITQAAGSQAVQEVSHKDSQSPRNQARYRNARVAKLVDARDLKSLSCEAMRVRPPPRAHIEPQLSKHDPTWRRRDSGNDDSEIDQAQGVAHTVGVGRHPSSLPAVAVLLERIAPERAAHGAVPGLQAHWQSALPCPAGEHLVVQAMDFASDQFSRDAFARCAMACPPGIVRSVRKRQAEYFFGRLAARHALHQQGLVVHPDTVQIATGNAREPIWPKTAVGSISHTHRLAMSAVAPADRWRGIGIDLEHLADPDAQAALRARVVNASELALLQTLHDAGDATLDALLTLVFSAKESLFKASFAVVGRYFDFSAEQVTGVNVAAGCLQLRLCESLCPSLPADHLCPVGFGWVDPQTVVTYRVW</sequence>
<dbReference type="Gene3D" id="3.90.470.20">
    <property type="entry name" value="4'-phosphopantetheinyl transferase domain"/>
    <property type="match status" value="1"/>
</dbReference>
<organism evidence="17 18">
    <name type="scientific">Xanthomonas oryzae pv. oryzae (strain KACC10331 / KXO85)</name>
    <dbReference type="NCBI Taxonomy" id="291331"/>
    <lineage>
        <taxon>Bacteria</taxon>
        <taxon>Pseudomonadati</taxon>
        <taxon>Pseudomonadota</taxon>
        <taxon>Gammaproteobacteria</taxon>
        <taxon>Lysobacterales</taxon>
        <taxon>Lysobacteraceae</taxon>
        <taxon>Xanthomonas</taxon>
    </lineage>
</organism>
<dbReference type="UniPathway" id="UPA00017"/>
<evidence type="ECO:0000256" key="5">
    <source>
        <dbReference type="ARBA" id="ARBA00019087"/>
    </source>
</evidence>
<comment type="function">
    <text evidence="1">Involved in the biosynthesis of the siderophore enterobactin (enterochelin), which is a macrocyclic trimeric lactone of N-(2,3-dihydroxybenzoyl)-serine. The serine trilactone serves as a scaffolding for the three catechol functionalities that provide hexadentate coordination for the tightly ligated iron(2+) atoms. Plays an essential role in the assembly of the enterobactin by catalyzing the transfer of the 4'-phosphopantetheine (Ppant) moiety from coenzyme A to the apo-domains of both EntB (ArCP domain) and EntF (PCP domain) to yield their holo-forms which make them competent for the activation of 2,3-dihydroxybenzoate (DHB) and L-serine, respectively.</text>
</comment>
<comment type="catalytic activity">
    <reaction evidence="11">
        <text>apo-[peptidyl-carrier protein] + CoA = holo-[peptidyl-carrier protein] + adenosine 3',5'-bisphosphate + H(+)</text>
        <dbReference type="Rhea" id="RHEA:46228"/>
        <dbReference type="Rhea" id="RHEA-COMP:11479"/>
        <dbReference type="Rhea" id="RHEA-COMP:11480"/>
        <dbReference type="ChEBI" id="CHEBI:15378"/>
        <dbReference type="ChEBI" id="CHEBI:29999"/>
        <dbReference type="ChEBI" id="CHEBI:57287"/>
        <dbReference type="ChEBI" id="CHEBI:58343"/>
        <dbReference type="ChEBI" id="CHEBI:64479"/>
    </reaction>
</comment>
<feature type="binding site" evidence="12">
    <location>
        <begin position="247"/>
        <end position="248"/>
    </location>
    <ligand>
        <name>CoA</name>
        <dbReference type="ChEBI" id="CHEBI:57287"/>
    </ligand>
</feature>
<protein>
    <recommendedName>
        <fullName evidence="5">Enterobactin synthase component D</fullName>
    </recommendedName>
    <alternativeName>
        <fullName evidence="8">4'-phosphopantetheinyl transferase EntD</fullName>
    </alternativeName>
    <alternativeName>
        <fullName evidence="9">Enterochelin synthase D</fullName>
    </alternativeName>
</protein>
<evidence type="ECO:0000256" key="8">
    <source>
        <dbReference type="ARBA" id="ARBA00029894"/>
    </source>
</evidence>
<dbReference type="GO" id="GO:0008897">
    <property type="term" value="F:holo-[acyl-carrier-protein] synthase activity"/>
    <property type="evidence" value="ECO:0007669"/>
    <property type="project" value="InterPro"/>
</dbReference>
<gene>
    <name evidence="17" type="primary">EntD</name>
    <name evidence="17" type="ordered locus">XOO3083</name>
</gene>